<evidence type="ECO:0000256" key="2">
    <source>
        <dbReference type="ARBA" id="ARBA00022723"/>
    </source>
</evidence>
<feature type="compositionally biased region" description="Basic and acidic residues" evidence="10">
    <location>
        <begin position="529"/>
        <end position="601"/>
    </location>
</feature>
<keyword evidence="4 9" id="KW-0863">Zinc-finger</keyword>
<dbReference type="CDD" id="cd21085">
    <property type="entry name" value="WH_NTD_PHF10"/>
    <property type="match status" value="1"/>
</dbReference>
<accession>A0A9P0F213</accession>
<feature type="compositionally biased region" description="Basic and acidic residues" evidence="10">
    <location>
        <begin position="501"/>
        <end position="511"/>
    </location>
</feature>
<proteinExistence type="predicted"/>
<feature type="region of interest" description="Disordered" evidence="10">
    <location>
        <begin position="1"/>
        <end position="72"/>
    </location>
</feature>
<dbReference type="InterPro" id="IPR001965">
    <property type="entry name" value="Znf_PHD"/>
</dbReference>
<dbReference type="InterPro" id="IPR011011">
    <property type="entry name" value="Znf_FYVE_PHD"/>
</dbReference>
<evidence type="ECO:0000256" key="4">
    <source>
        <dbReference type="ARBA" id="ARBA00022771"/>
    </source>
</evidence>
<dbReference type="PROSITE" id="PS50016">
    <property type="entry name" value="ZF_PHD_2"/>
    <property type="match status" value="1"/>
</dbReference>
<evidence type="ECO:0000256" key="7">
    <source>
        <dbReference type="ARBA" id="ARBA00023163"/>
    </source>
</evidence>
<dbReference type="Proteomes" id="UP001152759">
    <property type="component" value="Chromosome 3"/>
</dbReference>
<keyword evidence="6" id="KW-0805">Transcription regulation</keyword>
<dbReference type="EMBL" id="OU963864">
    <property type="protein sequence ID" value="CAH0386330.1"/>
    <property type="molecule type" value="Genomic_DNA"/>
</dbReference>
<dbReference type="SMART" id="SM00249">
    <property type="entry name" value="PHD"/>
    <property type="match status" value="2"/>
</dbReference>
<feature type="region of interest" description="Disordered" evidence="10">
    <location>
        <begin position="379"/>
        <end position="398"/>
    </location>
</feature>
<dbReference type="GO" id="GO:0008270">
    <property type="term" value="F:zinc ion binding"/>
    <property type="evidence" value="ECO:0007669"/>
    <property type="project" value="UniProtKB-KW"/>
</dbReference>
<keyword evidence="13" id="KW-1185">Reference proteome</keyword>
<name>A0A9P0F213_BEMTA</name>
<evidence type="ECO:0000256" key="9">
    <source>
        <dbReference type="PROSITE-ProRule" id="PRU00146"/>
    </source>
</evidence>
<evidence type="ECO:0000256" key="3">
    <source>
        <dbReference type="ARBA" id="ARBA00022737"/>
    </source>
</evidence>
<evidence type="ECO:0000313" key="13">
    <source>
        <dbReference type="Proteomes" id="UP001152759"/>
    </source>
</evidence>
<keyword evidence="7" id="KW-0804">Transcription</keyword>
<keyword evidence="2" id="KW-0479">Metal-binding</keyword>
<evidence type="ECO:0000256" key="1">
    <source>
        <dbReference type="ARBA" id="ARBA00004123"/>
    </source>
</evidence>
<comment type="subcellular location">
    <subcellularLocation>
        <location evidence="1">Nucleus</location>
    </subcellularLocation>
</comment>
<dbReference type="KEGG" id="btab:109044279"/>
<keyword evidence="5" id="KW-0862">Zinc</keyword>
<dbReference type="InterPro" id="IPR013083">
    <property type="entry name" value="Znf_RING/FYVE/PHD"/>
</dbReference>
<sequence length="1064" mass="118791">MPTANKSLPGPVKPKTTKVMPSLREIRKIPQKPETGTGGMSMSIVKRPRLSVSDSDSGVPASSSSSAEKVSKPRFSIENDPLLNITSECRVELEITKIPANCQLKTEPGGKPVFVLNRNSAGPSTQDVNKKPKTLLRNFMAPNQPNQAPLMKRMGRPPKDPNRMIQVSPMDASMLNRPRPTVSKRGRKRAMTIDMARQPGPHSPAMKMVRTDPHLKHRMNMAQMQRMYRKSGPAGPSPKTTSALEMLLMNRGVTHNPPISDASVANFCQVEELVTEPDMYSTPIKQLKNLSKGPANSILKQIAYGSQQFGAITISPVNPSPMRMPPTPTPQATSFRPGPRPGPRPAHVSRSSSIDDIIDSVAAGEGEISPKCLLELNSAGEPKKKRGRPRKIVPGQPAYSQFQSESLQCAPDLFFMQQGHQPSVRPTPPKVSAPDGVSTPSPLKSAPAPSTPVTPESFAESFDEPSEILSSEVEEGGEKKKLASGRAARMCTIKEPKKKKDGATPKTGEKSPKKKKKDEEPAEPDPEEEARKLREAEEEAKRKAELKEKRLQERQKRTELRTKLLAEKKAKLKRRAEERKRQYYEKKRKLQEEKAEMERRRALAPPENFSEETQMGDENDSVGDLIRNKKGRMEVIDPESSKEFKVHQVAEYQWPLQGGEFFMLQEQISQYLGIKSFKRKYPDIKRRTVEAEERTFLCDSGLVSETMCDLGLTALRSADVLDIMFADFHDKYEEFRQHLRDMQAKEFSLKQLALAGKPTGEQLTSIEKAVQSAARWNSTLNKSRQESRKCCLDLQTFVIQYPKPPKGAQDSPKIGSYPISLIPGQFTDYYKRYSAAELRYLPLNTVLYGPIKPYNVVVRESQNTYFSESEDSSSSGSSCSSSDDSDSEESVKEAAMETEVSGQEGAICKICNGNRNKNKRNVPEVLIQCAQCTGCCHPSCLDLAPEMVPHIQRYDWQCTDCKRCAQCKEVSDEDKMLFCDLCDRGYHIYCVGLRKVPVGRWHCQECAVCASCAVHEPGPGDAAQWHHEFKKGGKGSKNIYVRSFCENCAKDQTPAEGNILRRES</sequence>
<dbReference type="AlphaFoldDB" id="A0A9P0F213"/>
<feature type="region of interest" description="Disordered" evidence="10">
    <location>
        <begin position="867"/>
        <end position="898"/>
    </location>
</feature>
<dbReference type="Pfam" id="PF00628">
    <property type="entry name" value="PHD"/>
    <property type="match status" value="1"/>
</dbReference>
<organism evidence="12 13">
    <name type="scientific">Bemisia tabaci</name>
    <name type="common">Sweetpotato whitefly</name>
    <name type="synonym">Aleurodes tabaci</name>
    <dbReference type="NCBI Taxonomy" id="7038"/>
    <lineage>
        <taxon>Eukaryota</taxon>
        <taxon>Metazoa</taxon>
        <taxon>Ecdysozoa</taxon>
        <taxon>Arthropoda</taxon>
        <taxon>Hexapoda</taxon>
        <taxon>Insecta</taxon>
        <taxon>Pterygota</taxon>
        <taxon>Neoptera</taxon>
        <taxon>Paraneoptera</taxon>
        <taxon>Hemiptera</taxon>
        <taxon>Sternorrhyncha</taxon>
        <taxon>Aleyrodoidea</taxon>
        <taxon>Aleyrodidae</taxon>
        <taxon>Aleyrodinae</taxon>
        <taxon>Bemisia</taxon>
    </lineage>
</organism>
<feature type="compositionally biased region" description="Low complexity" evidence="10">
    <location>
        <begin position="51"/>
        <end position="68"/>
    </location>
</feature>
<feature type="compositionally biased region" description="Low complexity" evidence="10">
    <location>
        <begin position="872"/>
        <end position="882"/>
    </location>
</feature>
<protein>
    <recommendedName>
        <fullName evidence="11">PHD-type domain-containing protein</fullName>
    </recommendedName>
</protein>
<feature type="region of interest" description="Disordered" evidence="10">
    <location>
        <begin position="141"/>
        <end position="160"/>
    </location>
</feature>
<keyword evidence="8" id="KW-0539">Nucleus</keyword>
<evidence type="ECO:0000256" key="5">
    <source>
        <dbReference type="ARBA" id="ARBA00022833"/>
    </source>
</evidence>
<keyword evidence="3" id="KW-0677">Repeat</keyword>
<gene>
    <name evidence="12" type="ORF">BEMITA_LOCUS5463</name>
</gene>
<evidence type="ECO:0000313" key="12">
    <source>
        <dbReference type="EMBL" id="CAH0386330.1"/>
    </source>
</evidence>
<dbReference type="CDD" id="cd15529">
    <property type="entry name" value="PHD2_PHF10"/>
    <property type="match status" value="1"/>
</dbReference>
<dbReference type="GO" id="GO:0005634">
    <property type="term" value="C:nucleus"/>
    <property type="evidence" value="ECO:0007669"/>
    <property type="project" value="UniProtKB-SubCell"/>
</dbReference>
<evidence type="ECO:0000256" key="6">
    <source>
        <dbReference type="ARBA" id="ARBA00023015"/>
    </source>
</evidence>
<feature type="region of interest" description="Disordered" evidence="10">
    <location>
        <begin position="316"/>
        <end position="353"/>
    </location>
</feature>
<feature type="compositionally biased region" description="Pro residues" evidence="10">
    <location>
        <begin position="318"/>
        <end position="329"/>
    </location>
</feature>
<dbReference type="SUPFAM" id="SSF57903">
    <property type="entry name" value="FYVE/PHD zinc finger"/>
    <property type="match status" value="2"/>
</dbReference>
<evidence type="ECO:0000256" key="10">
    <source>
        <dbReference type="SAM" id="MobiDB-lite"/>
    </source>
</evidence>
<dbReference type="PANTHER" id="PTHR45888:SF4">
    <property type="entry name" value="PHD FINGER PROTEIN 10"/>
    <property type="match status" value="1"/>
</dbReference>
<feature type="domain" description="PHD-type" evidence="11">
    <location>
        <begin position="958"/>
        <end position="1009"/>
    </location>
</feature>
<dbReference type="PANTHER" id="PTHR45888">
    <property type="entry name" value="HL01030P-RELATED"/>
    <property type="match status" value="1"/>
</dbReference>
<feature type="region of interest" description="Disordered" evidence="10">
    <location>
        <begin position="419"/>
        <end position="622"/>
    </location>
</feature>
<evidence type="ECO:0000259" key="11">
    <source>
        <dbReference type="PROSITE" id="PS50016"/>
    </source>
</evidence>
<dbReference type="InterPro" id="IPR019787">
    <property type="entry name" value="Znf_PHD-finger"/>
</dbReference>
<reference evidence="12" key="1">
    <citation type="submission" date="2021-12" db="EMBL/GenBank/DDBJ databases">
        <authorList>
            <person name="King R."/>
        </authorList>
    </citation>
    <scope>NUCLEOTIDE SEQUENCE</scope>
</reference>
<evidence type="ECO:0000256" key="8">
    <source>
        <dbReference type="ARBA" id="ARBA00023242"/>
    </source>
</evidence>
<dbReference type="Gene3D" id="3.30.40.10">
    <property type="entry name" value="Zinc/RING finger domain, C3HC4 (zinc finger)"/>
    <property type="match status" value="1"/>
</dbReference>